<evidence type="ECO:0000313" key="2">
    <source>
        <dbReference type="EMBL" id="TIH34968.1"/>
    </source>
</evidence>
<evidence type="ECO:0000313" key="3">
    <source>
        <dbReference type="Proteomes" id="UP000306192"/>
    </source>
</evidence>
<accession>A0A4T2BZ99</accession>
<feature type="compositionally biased region" description="Low complexity" evidence="1">
    <location>
        <begin position="270"/>
        <end position="287"/>
    </location>
</feature>
<dbReference type="EMBL" id="QYRT01000022">
    <property type="protein sequence ID" value="TIH34968.1"/>
    <property type="molecule type" value="Genomic_DNA"/>
</dbReference>
<reference evidence="2 3" key="1">
    <citation type="journal article" date="2019" name="Microorganisms">
        <title>Systematic Affiliation and Genome Analysis of Subtercola vilae DB165(T) with Particular Emphasis on Cold Adaptation of an Isolate from a High-Altitude Cold Volcano Lake.</title>
        <authorList>
            <person name="Villalobos A.S."/>
            <person name="Wiese J."/>
            <person name="Imhoff J.F."/>
            <person name="Dorador C."/>
            <person name="Keller A."/>
            <person name="Hentschel U."/>
        </authorList>
    </citation>
    <scope>NUCLEOTIDE SEQUENCE [LARGE SCALE GENOMIC DNA]</scope>
    <source>
        <strain evidence="2 3">DB165</strain>
    </source>
</reference>
<proteinExistence type="predicted"/>
<feature type="region of interest" description="Disordered" evidence="1">
    <location>
        <begin position="257"/>
        <end position="292"/>
    </location>
</feature>
<keyword evidence="3" id="KW-1185">Reference proteome</keyword>
<sequence>MTNPANLSEIYDADIDSVHLVGKAANGHRFILAKSAESPNLLDASTVRDLIKQAQEGEPMTDVVKADDEILEDAAAGAEGDVTDPGSPAWEAVDAATAWEQLDRLTDAKRAIEALSDREAQEGFSGDDDGFDNSWDLETAADLIDCAIGVVAPYAVGEQAESEQPVEKAAPREVLEAFVKAGRSLSSSNESALRGAAAAIQNVLASLPAPVEVLKEEAPVDEVVKAKSDPQVLVYDSTGNVIGSVDPEQLTTFANSASTEVPAEDDAPVDDALPADDAVPAEPAPEVSGVSDAAAPDEAVIPGTSTIQSPVADPEDVTKALKLELSDVLKEALEPLAKQFADNAELAEVVKGLQETVAKMGKQPDDRKSPLLYGASGVSGLADRDGQIDGLADFRKAVEAAVTPVAKEAANKALAFASIKERFKL</sequence>
<dbReference type="AlphaFoldDB" id="A0A4T2BZ99"/>
<gene>
    <name evidence="2" type="ORF">D4765_11790</name>
</gene>
<organism evidence="2 3">
    <name type="scientific">Subtercola vilae</name>
    <dbReference type="NCBI Taxonomy" id="2056433"/>
    <lineage>
        <taxon>Bacteria</taxon>
        <taxon>Bacillati</taxon>
        <taxon>Actinomycetota</taxon>
        <taxon>Actinomycetes</taxon>
        <taxon>Micrococcales</taxon>
        <taxon>Microbacteriaceae</taxon>
        <taxon>Subtercola</taxon>
    </lineage>
</organism>
<dbReference type="Proteomes" id="UP000306192">
    <property type="component" value="Unassembled WGS sequence"/>
</dbReference>
<comment type="caution">
    <text evidence="2">The sequence shown here is derived from an EMBL/GenBank/DDBJ whole genome shotgun (WGS) entry which is preliminary data.</text>
</comment>
<evidence type="ECO:0000256" key="1">
    <source>
        <dbReference type="SAM" id="MobiDB-lite"/>
    </source>
</evidence>
<protein>
    <submittedName>
        <fullName evidence="2">Uncharacterized protein</fullName>
    </submittedName>
</protein>
<name>A0A4T2BZ99_9MICO</name>